<feature type="region of interest" description="Disordered" evidence="1">
    <location>
        <begin position="257"/>
        <end position="329"/>
    </location>
</feature>
<evidence type="ECO:0000313" key="3">
    <source>
        <dbReference type="EMBL" id="AEO65869.1"/>
    </source>
</evidence>
<reference evidence="3 4" key="1">
    <citation type="journal article" date="2011" name="Nat. Biotechnol.">
        <title>Comparative genomic analysis of the thermophilic biomass-degrading fungi Myceliophthora thermophila and Thielavia terrestris.</title>
        <authorList>
            <person name="Berka R.M."/>
            <person name="Grigoriev I.V."/>
            <person name="Otillar R."/>
            <person name="Salamov A."/>
            <person name="Grimwood J."/>
            <person name="Reid I."/>
            <person name="Ishmael N."/>
            <person name="John T."/>
            <person name="Darmond C."/>
            <person name="Moisan M.-C."/>
            <person name="Henrissat B."/>
            <person name="Coutinho P.M."/>
            <person name="Lombard V."/>
            <person name="Natvig D.O."/>
            <person name="Lindquist E."/>
            <person name="Schmutz J."/>
            <person name="Lucas S."/>
            <person name="Harris P."/>
            <person name="Powlowski J."/>
            <person name="Bellemare A."/>
            <person name="Taylor D."/>
            <person name="Butler G."/>
            <person name="de Vries R.P."/>
            <person name="Allijn I.E."/>
            <person name="van den Brink J."/>
            <person name="Ushinsky S."/>
            <person name="Storms R."/>
            <person name="Powell A.J."/>
            <person name="Paulsen I.T."/>
            <person name="Elbourne L.D.H."/>
            <person name="Baker S.E."/>
            <person name="Magnuson J."/>
            <person name="LaBoissiere S."/>
            <person name="Clutterbuck A.J."/>
            <person name="Martinez D."/>
            <person name="Wogulis M."/>
            <person name="de Leon A.L."/>
            <person name="Rey M.W."/>
            <person name="Tsang A."/>
        </authorList>
    </citation>
    <scope>NUCLEOTIDE SEQUENCE [LARGE SCALE GENOMIC DNA]</scope>
    <source>
        <strain evidence="4">ATCC 38088 / NRRL 8126</strain>
    </source>
</reference>
<dbReference type="RefSeq" id="XP_003652205.1">
    <property type="nucleotide sequence ID" value="XM_003652157.1"/>
</dbReference>
<dbReference type="InterPro" id="IPR042511">
    <property type="entry name" value="Sld3"/>
</dbReference>
<proteinExistence type="predicted"/>
<feature type="region of interest" description="Disordered" evidence="1">
    <location>
        <begin position="957"/>
        <end position="1030"/>
    </location>
</feature>
<keyword evidence="4" id="KW-1185">Reference proteome</keyword>
<dbReference type="HOGENOM" id="CLU_006240_0_0_1"/>
<dbReference type="OrthoDB" id="5395343at2759"/>
<dbReference type="Proteomes" id="UP000008181">
    <property type="component" value="Chromosome 2"/>
</dbReference>
<feature type="compositionally biased region" description="Low complexity" evidence="1">
    <location>
        <begin position="814"/>
        <end position="824"/>
    </location>
</feature>
<dbReference type="Gene3D" id="1.20.58.2130">
    <property type="match status" value="1"/>
</dbReference>
<protein>
    <recommendedName>
        <fullName evidence="2">DNA replication regulator Sld3 C-terminal domain-containing protein</fullName>
    </recommendedName>
</protein>
<feature type="region of interest" description="Disordered" evidence="1">
    <location>
        <begin position="802"/>
        <end position="831"/>
    </location>
</feature>
<evidence type="ECO:0000313" key="4">
    <source>
        <dbReference type="Proteomes" id="UP000008181"/>
    </source>
</evidence>
<dbReference type="Pfam" id="PF08639">
    <property type="entry name" value="Sld3_STD"/>
    <property type="match status" value="1"/>
</dbReference>
<name>G2R2V3_THETT</name>
<feature type="compositionally biased region" description="Basic and acidic residues" evidence="1">
    <location>
        <begin position="985"/>
        <end position="1004"/>
    </location>
</feature>
<dbReference type="GO" id="GO:0031261">
    <property type="term" value="C:DNA replication preinitiation complex"/>
    <property type="evidence" value="ECO:0007669"/>
    <property type="project" value="TreeGrafter"/>
</dbReference>
<feature type="compositionally biased region" description="Low complexity" evidence="1">
    <location>
        <begin position="25"/>
        <end position="47"/>
    </location>
</feature>
<feature type="region of interest" description="Disordered" evidence="1">
    <location>
        <begin position="608"/>
        <end position="666"/>
    </location>
</feature>
<accession>G2R2V3</accession>
<dbReference type="InterPro" id="IPR013948">
    <property type="entry name" value="DNA_replication_reg_Sld3_C"/>
</dbReference>
<dbReference type="AlphaFoldDB" id="G2R2V3"/>
<dbReference type="GeneID" id="11515076"/>
<feature type="compositionally biased region" description="Polar residues" evidence="1">
    <location>
        <begin position="850"/>
        <end position="865"/>
    </location>
</feature>
<feature type="region of interest" description="Disordered" evidence="1">
    <location>
        <begin position="1"/>
        <end position="89"/>
    </location>
</feature>
<dbReference type="KEGG" id="ttt:THITE_2113428"/>
<dbReference type="PANTHER" id="PTHR28067">
    <property type="entry name" value="DNA REPLICATION REGULATOR SLD3"/>
    <property type="match status" value="1"/>
</dbReference>
<dbReference type="GO" id="GO:0006270">
    <property type="term" value="P:DNA replication initiation"/>
    <property type="evidence" value="ECO:0007669"/>
    <property type="project" value="InterPro"/>
</dbReference>
<dbReference type="eggNOG" id="ENOG502S01X">
    <property type="taxonomic scope" value="Eukaryota"/>
</dbReference>
<dbReference type="STRING" id="578455.G2R2V3"/>
<feature type="compositionally biased region" description="Polar residues" evidence="1">
    <location>
        <begin position="1"/>
        <end position="11"/>
    </location>
</feature>
<feature type="region of interest" description="Disordered" evidence="1">
    <location>
        <begin position="846"/>
        <end position="865"/>
    </location>
</feature>
<evidence type="ECO:0000256" key="1">
    <source>
        <dbReference type="SAM" id="MobiDB-lite"/>
    </source>
</evidence>
<dbReference type="EMBL" id="CP003010">
    <property type="protein sequence ID" value="AEO65869.1"/>
    <property type="molecule type" value="Genomic_DNA"/>
</dbReference>
<evidence type="ECO:0000259" key="2">
    <source>
        <dbReference type="Pfam" id="PF08639"/>
    </source>
</evidence>
<feature type="compositionally biased region" description="Low complexity" evidence="1">
    <location>
        <begin position="314"/>
        <end position="326"/>
    </location>
</feature>
<gene>
    <name evidence="3" type="ORF">THITE_2113428</name>
</gene>
<dbReference type="PANTHER" id="PTHR28067:SF1">
    <property type="entry name" value="DNA REPLICATION REGULATOR SLD3"/>
    <property type="match status" value="1"/>
</dbReference>
<feature type="domain" description="DNA replication regulator Sld3 C-terminal" evidence="2">
    <location>
        <begin position="332"/>
        <end position="850"/>
    </location>
</feature>
<feature type="region of interest" description="Disordered" evidence="1">
    <location>
        <begin position="216"/>
        <end position="240"/>
    </location>
</feature>
<organism evidence="3 4">
    <name type="scientific">Thermothielavioides terrestris (strain ATCC 38088 / NRRL 8126)</name>
    <name type="common">Thielavia terrestris</name>
    <dbReference type="NCBI Taxonomy" id="578455"/>
    <lineage>
        <taxon>Eukaryota</taxon>
        <taxon>Fungi</taxon>
        <taxon>Dikarya</taxon>
        <taxon>Ascomycota</taxon>
        <taxon>Pezizomycotina</taxon>
        <taxon>Sordariomycetes</taxon>
        <taxon>Sordariomycetidae</taxon>
        <taxon>Sordariales</taxon>
        <taxon>Chaetomiaceae</taxon>
        <taxon>Thermothielavioides</taxon>
        <taxon>Thermothielavioides terrestris</taxon>
    </lineage>
</organism>
<sequence length="1047" mass="112671">MSSAAGHSTGVSRPLSRLERRLDSSRPSSRPPSSSSSTSQPTRPSSTAGVVTPAHNTDPIPARPNSRQSLHGVSTSSASPSSGKRKRDVPAVASDGLLRAPVVLKPHPSSLTTKPRMLHPLMLLPRERLPLSALDLSHPQGDFPSSRLFESKIKILDLEGRLGSNLLLARSETSRMVYAVERESNGLYVLCKLGSWVDIEKLSRTATVVCRERLRSAGPAKPESENAAAPPLTTPSLYKANKRRRLAIDEIQSLVRKRSMSVTEKEPQNQAPIATEETPVSRRDESRPTTPADAHGKAPSAPGGPPMPDGHATAASDPAPSDDPLSQPNADEIFQNIRVQYMEALYHSKGSLAYFAKGPLSRARAAFHLDWDSNLDMNDLVDFLKSLVVTTVVIDKKYRETIPEIVAKMKALVPESDHGASKPRKRKAKKPKLGKDGLYPGEVDHIRRWWSSHQPVSGGDDEKTLSATEIKYHISCLRRRETQLQMILILEILALEPVALAKGRECQLPGMEAPVDPRDTSQELSAKKRNKHNLPVLLDVHADRLCIWHSTTLDEIKAVAESQMPAEGQEGQNPDRANSDPLRDFCVDIIVPFFSARLPGPCDALNRKLGGPTAQSPPKEKAAKPASAVRSKPGAPMKKVTASSRDKQRTLERALSAERSRRSVSQGPAATIALLRSASQTVIPGLKREASESSLIGLIPKAESSSVKESRPSIFSRSVSLSGMDLKAQKKAQVEAELKDAISALKKPNRTLAVKDFVEAAETRRASVGQLKKLKKPSRASLVQVKATPANNRYKDVLAAETSKSQPLPSLDIPPSSASVVPASTQPRKFAHRLSHHTQPAECVNATPVRPTSSIPTSGLRQQVQETPGARILPSSPVMARKAAPPPPPPAPAFFAQPIAQPRGAKHLSVPGAAAANVNTPSSPGLDALFETPVAPRSAKESRLDMVDDTPIRPRLPLAVAGDGGNRSVSVSASRPGTGVGRGGTVEEMRPGSRDGKRLNRERSMNGGYGDAAADGDENGTDGAGGMTIYQRLGWDTTDLDDIDDLL</sequence>
<feature type="compositionally biased region" description="Basic and acidic residues" evidence="1">
    <location>
        <begin position="644"/>
        <end position="661"/>
    </location>
</feature>